<dbReference type="CDD" id="cd21109">
    <property type="entry name" value="SPASM"/>
    <property type="match status" value="1"/>
</dbReference>
<evidence type="ECO:0000256" key="2">
    <source>
        <dbReference type="ARBA" id="ARBA00022485"/>
    </source>
</evidence>
<name>A0A7X2NHY9_9CLOT</name>
<dbReference type="Proteomes" id="UP000429958">
    <property type="component" value="Unassembled WGS sequence"/>
</dbReference>
<evidence type="ECO:0000256" key="6">
    <source>
        <dbReference type="ARBA" id="ARBA00023014"/>
    </source>
</evidence>
<dbReference type="InterPro" id="IPR058240">
    <property type="entry name" value="rSAM_sf"/>
</dbReference>
<proteinExistence type="predicted"/>
<gene>
    <name evidence="8" type="ORF">FYJ39_00565</name>
</gene>
<dbReference type="CDD" id="cd01335">
    <property type="entry name" value="Radical_SAM"/>
    <property type="match status" value="1"/>
</dbReference>
<dbReference type="GO" id="GO:0003824">
    <property type="term" value="F:catalytic activity"/>
    <property type="evidence" value="ECO:0007669"/>
    <property type="project" value="InterPro"/>
</dbReference>
<keyword evidence="6" id="KW-0411">Iron-sulfur</keyword>
<dbReference type="RefSeq" id="WP_154470523.1">
    <property type="nucleotide sequence ID" value="NZ_VUMD01000001.1"/>
</dbReference>
<dbReference type="EMBL" id="VUMD01000001">
    <property type="protein sequence ID" value="MSS35106.1"/>
    <property type="molecule type" value="Genomic_DNA"/>
</dbReference>
<dbReference type="PANTHER" id="PTHR11228">
    <property type="entry name" value="RADICAL SAM DOMAIN PROTEIN"/>
    <property type="match status" value="1"/>
</dbReference>
<dbReference type="PANTHER" id="PTHR11228:SF34">
    <property type="entry name" value="TUNGSTEN-CONTAINING ALDEHYDE FERREDOXIN OXIDOREDUCTASE COFACTOR MODIFYING PROTEIN"/>
    <property type="match status" value="1"/>
</dbReference>
<feature type="domain" description="Radical SAM core" evidence="7">
    <location>
        <begin position="23"/>
        <end position="236"/>
    </location>
</feature>
<evidence type="ECO:0000313" key="8">
    <source>
        <dbReference type="EMBL" id="MSS35106.1"/>
    </source>
</evidence>
<dbReference type="PROSITE" id="PS51918">
    <property type="entry name" value="RADICAL_SAM"/>
    <property type="match status" value="1"/>
</dbReference>
<keyword evidence="5" id="KW-0408">Iron</keyword>
<comment type="cofactor">
    <cofactor evidence="1">
        <name>[4Fe-4S] cluster</name>
        <dbReference type="ChEBI" id="CHEBI:49883"/>
    </cofactor>
</comment>
<keyword evidence="4" id="KW-0479">Metal-binding</keyword>
<dbReference type="Pfam" id="PF13186">
    <property type="entry name" value="SPASM"/>
    <property type="match status" value="1"/>
</dbReference>
<dbReference type="InterPro" id="IPR013785">
    <property type="entry name" value="Aldolase_TIM"/>
</dbReference>
<dbReference type="InterPro" id="IPR050377">
    <property type="entry name" value="Radical_SAM_PqqE_MftC-like"/>
</dbReference>
<dbReference type="AlphaFoldDB" id="A0A7X2NHY9"/>
<keyword evidence="9" id="KW-1185">Reference proteome</keyword>
<dbReference type="SUPFAM" id="SSF102114">
    <property type="entry name" value="Radical SAM enzymes"/>
    <property type="match status" value="1"/>
</dbReference>
<dbReference type="Gene3D" id="3.20.20.70">
    <property type="entry name" value="Aldolase class I"/>
    <property type="match status" value="1"/>
</dbReference>
<dbReference type="InterPro" id="IPR006638">
    <property type="entry name" value="Elp3/MiaA/NifB-like_rSAM"/>
</dbReference>
<keyword evidence="3" id="KW-0949">S-adenosyl-L-methionine</keyword>
<evidence type="ECO:0000256" key="5">
    <source>
        <dbReference type="ARBA" id="ARBA00023004"/>
    </source>
</evidence>
<evidence type="ECO:0000256" key="3">
    <source>
        <dbReference type="ARBA" id="ARBA00022691"/>
    </source>
</evidence>
<accession>A0A7X2NHY9</accession>
<dbReference type="SFLD" id="SFLDS00029">
    <property type="entry name" value="Radical_SAM"/>
    <property type="match status" value="1"/>
</dbReference>
<dbReference type="GO" id="GO:0046872">
    <property type="term" value="F:metal ion binding"/>
    <property type="evidence" value="ECO:0007669"/>
    <property type="project" value="UniProtKB-KW"/>
</dbReference>
<keyword evidence="2" id="KW-0004">4Fe-4S</keyword>
<protein>
    <submittedName>
        <fullName evidence="8">Radical SAM protein</fullName>
    </submittedName>
</protein>
<evidence type="ECO:0000313" key="9">
    <source>
        <dbReference type="Proteomes" id="UP000429958"/>
    </source>
</evidence>
<dbReference type="Pfam" id="PF04055">
    <property type="entry name" value="Radical_SAM"/>
    <property type="match status" value="1"/>
</dbReference>
<dbReference type="InterPro" id="IPR007197">
    <property type="entry name" value="rSAM"/>
</dbReference>
<comment type="caution">
    <text evidence="8">The sequence shown here is derived from an EMBL/GenBank/DDBJ whole genome shotgun (WGS) entry which is preliminary data.</text>
</comment>
<dbReference type="SFLD" id="SFLDG01067">
    <property type="entry name" value="SPASM/twitch_domain_containing"/>
    <property type="match status" value="1"/>
</dbReference>
<evidence type="ECO:0000256" key="1">
    <source>
        <dbReference type="ARBA" id="ARBA00001966"/>
    </source>
</evidence>
<reference evidence="8 9" key="1">
    <citation type="submission" date="2019-08" db="EMBL/GenBank/DDBJ databases">
        <title>In-depth cultivation of the pig gut microbiome towards novel bacterial diversity and tailored functional studies.</title>
        <authorList>
            <person name="Wylensek D."/>
            <person name="Hitch T.C.A."/>
            <person name="Clavel T."/>
        </authorList>
    </citation>
    <scope>NUCLEOTIDE SEQUENCE [LARGE SCALE GENOMIC DNA]</scope>
    <source>
        <strain evidence="8 9">WCA-389-WT-23D1</strain>
    </source>
</reference>
<dbReference type="InterPro" id="IPR034391">
    <property type="entry name" value="AdoMet-like_SPASM_containing"/>
</dbReference>
<dbReference type="SFLD" id="SFLDG01387">
    <property type="entry name" value="BtrN-like_SPASM_domain_contain"/>
    <property type="match status" value="1"/>
</dbReference>
<organism evidence="8 9">
    <name type="scientific">Clostridium porci</name>
    <dbReference type="NCBI Taxonomy" id="2605778"/>
    <lineage>
        <taxon>Bacteria</taxon>
        <taxon>Bacillati</taxon>
        <taxon>Bacillota</taxon>
        <taxon>Clostridia</taxon>
        <taxon>Eubacteriales</taxon>
        <taxon>Clostridiaceae</taxon>
        <taxon>Clostridium</taxon>
    </lineage>
</organism>
<dbReference type="GO" id="GO:0051536">
    <property type="term" value="F:iron-sulfur cluster binding"/>
    <property type="evidence" value="ECO:0007669"/>
    <property type="project" value="UniProtKB-KW"/>
</dbReference>
<evidence type="ECO:0000256" key="4">
    <source>
        <dbReference type="ARBA" id="ARBA00022723"/>
    </source>
</evidence>
<sequence length="337" mass="39256">MNLEERVRLKKANRRELYSLEPPFPYTNFLIELSNACNHACIFCTHQKMKRPVGFIKEDLLYQVLQQAYDLGTREVGFYATGEPFIVNNLSKYVKKAKKIGYEYVYLTSNGSLATPEKLRAVIDNGVDSIKFSINAPNREMYQFIHGKDDFDIVVEHLQYMNEYRKESGRKFKIFITGILTRYTERLKEDYFQVFKGLADEIVFKDVYNQGGNMPEIDELLRCTYDNETYRRCNLPFDSIYVTHEGYLSVCNADYENMLVVADLNRESLKDGWYGEKMKKIRQGFMDDNVSQTLCDGCLHHKKLPASPLTPEAATINLELFSDKQVRDRLIKAGYLK</sequence>
<evidence type="ECO:0000259" key="7">
    <source>
        <dbReference type="PROSITE" id="PS51918"/>
    </source>
</evidence>
<dbReference type="SMART" id="SM00729">
    <property type="entry name" value="Elp3"/>
    <property type="match status" value="1"/>
</dbReference>
<dbReference type="InterPro" id="IPR023885">
    <property type="entry name" value="4Fe4S-binding_SPASM_dom"/>
</dbReference>